<evidence type="ECO:0000313" key="2">
    <source>
        <dbReference type="Proteomes" id="UP001249851"/>
    </source>
</evidence>
<sequence>MELRMTQPQPKPTLFDVDPFMRFRSNFRDQVETLKSSVVNGPKVRSGVSAALMALSDNLQNCC</sequence>
<evidence type="ECO:0000313" key="1">
    <source>
        <dbReference type="EMBL" id="KAK2568241.1"/>
    </source>
</evidence>
<accession>A0AAD9QVN1</accession>
<protein>
    <submittedName>
        <fullName evidence="1">Uncharacterized protein</fullName>
    </submittedName>
</protein>
<keyword evidence="2" id="KW-1185">Reference proteome</keyword>
<comment type="caution">
    <text evidence="1">The sequence shown here is derived from an EMBL/GenBank/DDBJ whole genome shotgun (WGS) entry which is preliminary data.</text>
</comment>
<dbReference type="AlphaFoldDB" id="A0AAD9QVN1"/>
<proteinExistence type="predicted"/>
<dbReference type="EMBL" id="JARQWQ010000012">
    <property type="protein sequence ID" value="KAK2568241.1"/>
    <property type="molecule type" value="Genomic_DNA"/>
</dbReference>
<reference evidence="1" key="2">
    <citation type="journal article" date="2023" name="Science">
        <title>Genomic signatures of disease resistance in endangered staghorn corals.</title>
        <authorList>
            <person name="Vollmer S.V."/>
            <person name="Selwyn J.D."/>
            <person name="Despard B.A."/>
            <person name="Roesel C.L."/>
        </authorList>
    </citation>
    <scope>NUCLEOTIDE SEQUENCE</scope>
    <source>
        <strain evidence="1">K2</strain>
    </source>
</reference>
<organism evidence="1 2">
    <name type="scientific">Acropora cervicornis</name>
    <name type="common">Staghorn coral</name>
    <dbReference type="NCBI Taxonomy" id="6130"/>
    <lineage>
        <taxon>Eukaryota</taxon>
        <taxon>Metazoa</taxon>
        <taxon>Cnidaria</taxon>
        <taxon>Anthozoa</taxon>
        <taxon>Hexacorallia</taxon>
        <taxon>Scleractinia</taxon>
        <taxon>Astrocoeniina</taxon>
        <taxon>Acroporidae</taxon>
        <taxon>Acropora</taxon>
    </lineage>
</organism>
<name>A0AAD9QVN1_ACRCE</name>
<reference evidence="1" key="1">
    <citation type="journal article" date="2023" name="G3 (Bethesda)">
        <title>Whole genome assembly and annotation of the endangered Caribbean coral Acropora cervicornis.</title>
        <authorList>
            <person name="Selwyn J.D."/>
            <person name="Vollmer S.V."/>
        </authorList>
    </citation>
    <scope>NUCLEOTIDE SEQUENCE</scope>
    <source>
        <strain evidence="1">K2</strain>
    </source>
</reference>
<dbReference type="Proteomes" id="UP001249851">
    <property type="component" value="Unassembled WGS sequence"/>
</dbReference>
<gene>
    <name evidence="1" type="ORF">P5673_007240</name>
</gene>